<comment type="caution">
    <text evidence="1">The sequence shown here is derived from an EMBL/GenBank/DDBJ whole genome shotgun (WGS) entry which is preliminary data.</text>
</comment>
<sequence>MRYFGHDIPILKLGICRLETSGSAVSGHLEDPNVMAQQFVKSVLTDVSIPPLSITTDLGYKGTIYADIHNFRTTNVNPGEAASLAKVSPDSIALATPGMTFDVTADWNVQWRKYL</sequence>
<evidence type="ECO:0000313" key="1">
    <source>
        <dbReference type="EMBL" id="PIK57408.1"/>
    </source>
</evidence>
<accession>A0A2G8LAW2</accession>
<evidence type="ECO:0000313" key="2">
    <source>
        <dbReference type="Proteomes" id="UP000230750"/>
    </source>
</evidence>
<dbReference type="Gene3D" id="3.15.10.10">
    <property type="entry name" value="Bactericidal permeability-increasing protein, domain 1"/>
    <property type="match status" value="1"/>
</dbReference>
<name>A0A2G8LAW2_STIJA</name>
<protein>
    <submittedName>
        <fullName evidence="1">Uncharacterized protein</fullName>
    </submittedName>
</protein>
<reference evidence="1 2" key="1">
    <citation type="journal article" date="2017" name="PLoS Biol.">
        <title>The sea cucumber genome provides insights into morphological evolution and visceral regeneration.</title>
        <authorList>
            <person name="Zhang X."/>
            <person name="Sun L."/>
            <person name="Yuan J."/>
            <person name="Sun Y."/>
            <person name="Gao Y."/>
            <person name="Zhang L."/>
            <person name="Li S."/>
            <person name="Dai H."/>
            <person name="Hamel J.F."/>
            <person name="Liu C."/>
            <person name="Yu Y."/>
            <person name="Liu S."/>
            <person name="Lin W."/>
            <person name="Guo K."/>
            <person name="Jin S."/>
            <person name="Xu P."/>
            <person name="Storey K.B."/>
            <person name="Huan P."/>
            <person name="Zhang T."/>
            <person name="Zhou Y."/>
            <person name="Zhang J."/>
            <person name="Lin C."/>
            <person name="Li X."/>
            <person name="Xing L."/>
            <person name="Huo D."/>
            <person name="Sun M."/>
            <person name="Wang L."/>
            <person name="Mercier A."/>
            <person name="Li F."/>
            <person name="Yang H."/>
            <person name="Xiang J."/>
        </authorList>
    </citation>
    <scope>NUCLEOTIDE SEQUENCE [LARGE SCALE GENOMIC DNA]</scope>
    <source>
        <strain evidence="1">Shaxun</strain>
        <tissue evidence="1">Muscle</tissue>
    </source>
</reference>
<dbReference type="EMBL" id="MRZV01000143">
    <property type="protein sequence ID" value="PIK57408.1"/>
    <property type="molecule type" value="Genomic_DNA"/>
</dbReference>
<gene>
    <name evidence="1" type="ORF">BSL78_05674</name>
</gene>
<dbReference type="Proteomes" id="UP000230750">
    <property type="component" value="Unassembled WGS sequence"/>
</dbReference>
<keyword evidence="2" id="KW-1185">Reference proteome</keyword>
<dbReference type="AlphaFoldDB" id="A0A2G8LAW2"/>
<organism evidence="1 2">
    <name type="scientific">Stichopus japonicus</name>
    <name type="common">Sea cucumber</name>
    <dbReference type="NCBI Taxonomy" id="307972"/>
    <lineage>
        <taxon>Eukaryota</taxon>
        <taxon>Metazoa</taxon>
        <taxon>Echinodermata</taxon>
        <taxon>Eleutherozoa</taxon>
        <taxon>Echinozoa</taxon>
        <taxon>Holothuroidea</taxon>
        <taxon>Aspidochirotacea</taxon>
        <taxon>Aspidochirotida</taxon>
        <taxon>Stichopodidae</taxon>
        <taxon>Apostichopus</taxon>
    </lineage>
</organism>
<proteinExistence type="predicted"/>